<reference evidence="1" key="1">
    <citation type="submission" date="2015-10" db="EMBL/GenBank/DDBJ databases">
        <authorList>
            <person name="Gilbert D.G."/>
        </authorList>
    </citation>
    <scope>NUCLEOTIDE SEQUENCE</scope>
</reference>
<proteinExistence type="predicted"/>
<gene>
    <name evidence="1" type="ORF">MGWOODY_Tha556</name>
</gene>
<dbReference type="EMBL" id="CZQC01000014">
    <property type="protein sequence ID" value="CUS40422.1"/>
    <property type="molecule type" value="Genomic_DNA"/>
</dbReference>
<accession>A0A161KDH5</accession>
<sequence>MVSSLIGPDFSQAPIVSFNLVGTQIYIPIPDECNQDTKCSESNIVSLDDESIYNIKNPDYLLIKHLLKTKFRYLDGSDELEAGQIRVEMDVLKIDSYRPADCNSVFRKSEFLDFYFYLVQYEERKMRDPENREKDDKYLIYPQCRDDIKELNYDGSSSWLFAICGYAEVTRPYRTFVTPITNNHVLSIMVSISGFDFGSVELEQELVAEADQYILDFIKSIRIDYSPETLAEIQRVRGDVTA</sequence>
<evidence type="ECO:0000313" key="1">
    <source>
        <dbReference type="EMBL" id="CUS40422.1"/>
    </source>
</evidence>
<name>A0A161KDH5_9ZZZZ</name>
<dbReference type="AlphaFoldDB" id="A0A161KDH5"/>
<protein>
    <submittedName>
        <fullName evidence="1">Uncharacterized protein</fullName>
    </submittedName>
</protein>
<organism evidence="1">
    <name type="scientific">hydrothermal vent metagenome</name>
    <dbReference type="NCBI Taxonomy" id="652676"/>
    <lineage>
        <taxon>unclassified sequences</taxon>
        <taxon>metagenomes</taxon>
        <taxon>ecological metagenomes</taxon>
    </lineage>
</organism>